<keyword evidence="3" id="KW-0596">Phosphopantetheine</keyword>
<feature type="domain" description="Carrier" evidence="6">
    <location>
        <begin position="857"/>
        <end position="930"/>
    </location>
</feature>
<dbReference type="InterPro" id="IPR010071">
    <property type="entry name" value="AA_adenyl_dom"/>
</dbReference>
<feature type="region of interest" description="Disordered" evidence="5">
    <location>
        <begin position="2821"/>
        <end position="2842"/>
    </location>
</feature>
<dbReference type="Gene3D" id="3.40.50.980">
    <property type="match status" value="2"/>
</dbReference>
<dbReference type="CDD" id="cd17646">
    <property type="entry name" value="A_NRPS_AB3403-like"/>
    <property type="match status" value="1"/>
</dbReference>
<dbReference type="Pfam" id="PF00668">
    <property type="entry name" value="Condensation"/>
    <property type="match status" value="4"/>
</dbReference>
<dbReference type="InterPro" id="IPR036736">
    <property type="entry name" value="ACP-like_sf"/>
</dbReference>
<dbReference type="CDD" id="cd19540">
    <property type="entry name" value="LCL_NRPS-like"/>
    <property type="match status" value="2"/>
</dbReference>
<dbReference type="GO" id="GO:0043041">
    <property type="term" value="P:amino acid activation for nonribosomal peptide biosynthetic process"/>
    <property type="evidence" value="ECO:0007669"/>
    <property type="project" value="TreeGrafter"/>
</dbReference>
<feature type="domain" description="Carrier" evidence="6">
    <location>
        <begin position="2542"/>
        <end position="2617"/>
    </location>
</feature>
<dbReference type="FunFam" id="3.40.50.12780:FF:000012">
    <property type="entry name" value="Non-ribosomal peptide synthetase"/>
    <property type="match status" value="2"/>
</dbReference>
<feature type="domain" description="Carrier" evidence="6">
    <location>
        <begin position="3544"/>
        <end position="3618"/>
    </location>
</feature>
<dbReference type="NCBIfam" id="NF003417">
    <property type="entry name" value="PRK04813.1"/>
    <property type="match status" value="5"/>
</dbReference>
<dbReference type="InterPro" id="IPR025110">
    <property type="entry name" value="AMP-bd_C"/>
</dbReference>
<dbReference type="PROSITE" id="PS00455">
    <property type="entry name" value="AMP_BINDING"/>
    <property type="match status" value="3"/>
</dbReference>
<evidence type="ECO:0000259" key="6">
    <source>
        <dbReference type="PROSITE" id="PS50075"/>
    </source>
</evidence>
<dbReference type="InterPro" id="IPR009081">
    <property type="entry name" value="PP-bd_ACP"/>
</dbReference>
<dbReference type="CDD" id="cd17643">
    <property type="entry name" value="A_NRPS_Cytc1-like"/>
    <property type="match status" value="1"/>
</dbReference>
<keyword evidence="8" id="KW-1185">Reference proteome</keyword>
<dbReference type="GO" id="GO:0044550">
    <property type="term" value="P:secondary metabolite biosynthetic process"/>
    <property type="evidence" value="ECO:0007669"/>
    <property type="project" value="UniProtKB-ARBA"/>
</dbReference>
<evidence type="ECO:0000256" key="2">
    <source>
        <dbReference type="ARBA" id="ARBA00006432"/>
    </source>
</evidence>
<organism evidence="7 8">
    <name type="scientific">Amycolatopsis tolypomycina</name>
    <dbReference type="NCBI Taxonomy" id="208445"/>
    <lineage>
        <taxon>Bacteria</taxon>
        <taxon>Bacillati</taxon>
        <taxon>Actinomycetota</taxon>
        <taxon>Actinomycetes</taxon>
        <taxon>Pseudonocardiales</taxon>
        <taxon>Pseudonocardiaceae</taxon>
        <taxon>Amycolatopsis</taxon>
    </lineage>
</organism>
<dbReference type="SUPFAM" id="SSF47336">
    <property type="entry name" value="ACP-like"/>
    <property type="match status" value="3"/>
</dbReference>
<dbReference type="SUPFAM" id="SSF52777">
    <property type="entry name" value="CoA-dependent acyltransferases"/>
    <property type="match status" value="8"/>
</dbReference>
<evidence type="ECO:0000256" key="5">
    <source>
        <dbReference type="SAM" id="MobiDB-lite"/>
    </source>
</evidence>
<dbReference type="PANTHER" id="PTHR45527">
    <property type="entry name" value="NONRIBOSOMAL PEPTIDE SYNTHETASE"/>
    <property type="match status" value="1"/>
</dbReference>
<gene>
    <name evidence="7" type="ORF">SAMN04489727_3954</name>
</gene>
<dbReference type="InterPro" id="IPR023213">
    <property type="entry name" value="CAT-like_dom_sf"/>
</dbReference>
<sequence length="4085" mass="432517">MASRVVLPLTAAQTELWYRGEEARDKAISNVAGYYDIRGPFDAELWTAAVRQVVREAETLRVRFEVVGEEPRQVIEPAGVDVPVLDLSGDPDPGAAAEELMWAEVRTPFDLSAPLVPRCVLYRLGPGRWRFFMCLHHLAGDGFSQGLLLKRLTDVYDALVSGRPSGGGALPQLAVLVDDDRAYHGGSAEFDADRALWTDRFAAPPELVSLSARPPVLATDVVRRSAWLPRADAERLKETAWQARVAVPELVVAATAAFVRRMTGSPDVLLTLLTTGRRGAATRRIPGVLANPLPLPLTVRPDLTRGALLARTAAEVRRTVRHQRYRGRLVRGHLGLPGDVRPFGPAVNVLGLGQVRSFGGCVATGRVLSTGPVDDLEFIVGETGDDGLFLDVNANPALYTGDELARLLQLFVEFLAEFANSDGDRPLARLEAGPARPPWGDGEPRPTENLGELLRAVAETAPDTEAVLAGDSVWSYGQLLGLARKVGAGLVAAGAGPESVVGVMGEPGGGFAGAVLGVWAAGGAYVPVDPAEPAELARRGAGFLVTGLPWRATAEEVAARVPGLRVLIVEDLPEAPEFAFVPRHESSAAFVNGPVVCDAGLMNQLRARIDALEITAADTVPQNAPLTSGRSVWQLFAALAVGGRVRIAGDVRDGDRQAPTAEYGLTECSGAVHIGRTVRNTRIAVLGPDLRPLPVGVTGEVYVGGAGVARGFAGDPAATAARFVADPAGPPGARMVRTGDRARWTATGALEYVDAASLRGVRLDLGAIAAELRGLDGVRDAVAVVCPAPSGEPFLVGYVEGEPDESAARAVLTAGLPAAVKPVVLVTTVDRIPLDRKGKIDRGRLPEPAWPAVPGGKPRDEREETLEELFAEVLGHPADGGDFFALGGHSLLAIRLVRRIREVFGTNLGVSAVFEAPTVAALAGTIAAHGGSARPALRTAARPDRVPLSYAQQRLWFLEELGDAGSAYHVPVLVRLAGPVDPAALHLALGDVLTRHESLRTVFPAHEQVPYQHVLDPDTALRRLAFDTVPVAEADLDAAVAVAVQRPFALAADLPLRARLFRLDAENHVLLLVMHHITGDAMSWAPVWRDFTAAYETRARGAVPAPPELPAQYADFAVWQREMLGSQSDPDSVVSRQLDFWRAALAGVPDELPLPCDRPRAAAPATDGGRVPFAVDAGLHARLAGLAHRGGATVFMVVQAAFAVLLAKLGAGTDIPIGTACAGRAEAALDELVGFFVNTVVLRTDVSGDPSFEELLARVRETDLAAFAHQDVPFELVVDALNPARSLTRNPLFQVMVVARAQADRHTDLAGVRATVEELPTATAKFDLLLDYAESFADGGPAGLAGALEYRADLFEAGTAERLAGRLTRVLEAVAAAPGRPISGIDVLAGDERHQVVTAWNDTGHPVPAVTMPELFAARAVATPDAPAVVFEGETVTYADLAARVDRLAGALAAAGAGPERVVAVVLPRSVELIVALHAIARSGAAFLPVDPDYPAQRIGHLLGDAAPVLVVTNASAAALVPATVDSPVLSLDDDLPPSRPLPEARPHGGNAAYVLYTSGSTGRPKGVVVSHAALANRVLWMQGTYGLSAGDRVLQKTSCGFDVSVWEFFWPLVTGATLVVARPDGHRDPWYLAEVIRREAVTDLHFVPSMLREFLAAADPGGCPSLRRVYCSGEALSPSLREEFHAKLPAELHNLYGPTEAAIDVTAWASPPADEVPVVPIGRPVWNTRLYVLDDRLRPVPPGAPGELYLAGVQLARGYRGRPGLTADRFVANPFGDGERMYRTGDRARWNRHGEVEYLGRADHQVKIRGVRIEPGEVEAVLRDHETVAEAVVLALPDAAGDRELVAYVVAAPGRACDTDELRAHAAGRLPAVMVPAAVVPVAAFPVTAHGKLDRAALPRPERTAGGTRVPPPALPGRVPVDLAAARERLAGLAAEAGVSPGAAARAVWTVLVAKLGLGEDVPGLPGSVTVRDLIRRSADTAGELTYEAGLFGPAGPAEVQACFEAAVEAVLANPDAVAVTLDLGAEAARPPAREDVTTTLVDLWQAQVAASADRVAVTCGREQVTYRELEARANRLAHALIARGVGPDRLVALLLPRSVDLVVAILAVLKAGGAYLPLDPECAEGHLTHVLGDAGPSLVISPHPVETGVPGLALDDPGLATHPQTPPGRRILPGQLAYVIYTSGSTGRAKGVLVSHANVTRLFASAARLFRFGPDEVWTLYHSYAFDFSVWELWGALLHGGRLVVVPLDTARTPRDFRRLLAEERVTTVCQTPSAFLHLTADRPQDWDPPAVRTVIFGGEALEPRRLADWYGRRSGDAPRLVNMYGITETTVHVTHRELGADAVTHDGSPIGVPLPDLRVFVLDRGLRPVPAGVPGELYVAGPGLARGYLGRAGLTAGRFVACPFGDGERMYRTGDLGRWSHTGELEFAGRADGQLKISGYRIEPGEVESVLAGHPAVGEVAAGAAPDRRGEKQLVAYVVPAAGAALDVDELRAWTRTQLPAYLVPSAFLVLRDLPLTPHGKLDRRALPAPVFSGGRGRRPGTAAEEKLCALFADVLGVDRVSPEDGFFELGGHSLLAARLVGRIHADFGVALSVRAVFEEPTVARLLPAIERAAAASPHASAARPPRPDRLPLSPAQERIWVEQRLSGPSPRYNIPAAVRLSGPLDREALGAALADVVARHESLRTVVADTGGVAHQVIRDRVSPELPVTEVTAETLDAAVAAHAREPFDLAEDLPLRAHLFALGEHEHVLSVVVHHIAADGWSLDPLARDLSRAYAARARGQAPDWAPLPLQYADHVLAQRERPDDEQVEFWRRALDGLPEEQPPLPTDRPRPATPSHRGDVVEFAVDARLHRGIADLAAAAGVTEFMVVHAALVTLLGKLGAGSDIAIGTPVAGRGDTALDDLIGLFANTLVLRVDLSGRPTFRELLGRVRETDVAALAHQDVPFARVTNGRRPFGVLLAFQTTAEPRLDLPGLTAEIVPAGTGTAKFDLSFALTPRRGEGMRGYLEFATDLFDRTTAEALAARLVRVLAAAVAAPDAVAGGIDVLTPAERDLVLAASHGPRRRLPATTVPAWFAATAAERGEDTAVLFDGTELSYRELDERANRLAHVLVGKGAGPDRIVALQLPPSIELIVALLAVLKSGAAYLTVDPAYPAERIAHLLATARPTVVLTPGDLVDGFVSEGPATAPEVPLRPDNAAYVIFTSGSTGTPKGVVVEHRNIVALVADHIGRFGIDRGTRLLQFAPLGFDAASGEILVALLAGAVLVPVPAEQRVPGEPLARLVAGTGANFVALPPTVLATLPPGGLPEGITVMTAGEECPPRLVDRWAPGRRMVNAYGPTETTVSVTITEPLATGSGLTIGRPLDNATVHVLDEWLRPVPPGVPGELYLGGAQVSRGYLDRPALTAARFVAAPDGARLYRSGDLAAWTAEGTLAYLGRADDQVKLRGFRVEPGEVEAVLAGHPAVRQAAVLVREDRPGRRQLVAYYVGDDAPLREYLRGRLPEHLVPAAVLRLTEFPRTPHGKLDRAALPAPRFESGSAEPRTEAERVFCAVLADVLGLASVGVDDSFFDLGGDSIIALQVVSRARTAGWTLHPRDVLLGGTAAKMADAAEPVRGGTVADIEPVGPVEDTPMAAWLRRQGASAAGFNQSMLVQTPAGLGPAELDAVLAALLDHHDALRLVATGDGLAVRPPGTVALRVSTVDVTGLGTEARQAELARRGLAAQAELDPAAGELVRAVWFDAGPAERGRLLLVVHHLAVDGVSWRILLEDLATAWTAVRAAAVPVLEPVGTSVRQWARLLTARLPEATAGRERWAEVTRDVRPWLGRPLDPARDTAATLHRLRLDLPAPAFAAGTPGILERLLAALALSAAGYRRRRGDQGSALAVTLEGHGRDDFDLTRTVGWFTSVYPVRLDPGQAGGTRPWTDPRAVHDVLRRTQEQLRAAPADRWGYGLLRFLPPESVDLPGADPEIAFNYLGRYPAGTPADWAVAPEPSPVPETGPEMAVPAVLTVNAALEDGPRGLRLVAHWSWAGNCLTDEEAHELADGWAAAVAALPTADAGGLTLPGLGRDELDELAEGLGGW</sequence>
<dbReference type="Gene3D" id="2.30.38.10">
    <property type="entry name" value="Luciferase, Domain 3"/>
    <property type="match status" value="1"/>
</dbReference>
<dbReference type="InterPro" id="IPR001242">
    <property type="entry name" value="Condensation_dom"/>
</dbReference>
<dbReference type="FunFam" id="1.10.1200.10:FF:000005">
    <property type="entry name" value="Nonribosomal peptide synthetase 1"/>
    <property type="match status" value="1"/>
</dbReference>
<dbReference type="InterPro" id="IPR042099">
    <property type="entry name" value="ANL_N_sf"/>
</dbReference>
<dbReference type="FunFam" id="3.40.50.980:FF:000002">
    <property type="entry name" value="Enterobactin synthetase component F"/>
    <property type="match status" value="1"/>
</dbReference>
<dbReference type="GO" id="GO:0003824">
    <property type="term" value="F:catalytic activity"/>
    <property type="evidence" value="ECO:0007669"/>
    <property type="project" value="InterPro"/>
</dbReference>
<evidence type="ECO:0000256" key="1">
    <source>
        <dbReference type="ARBA" id="ARBA00001957"/>
    </source>
</evidence>
<dbReference type="PROSITE" id="PS50075">
    <property type="entry name" value="CARRIER"/>
    <property type="match status" value="3"/>
</dbReference>
<dbReference type="EMBL" id="FNSO01000004">
    <property type="protein sequence ID" value="SEC49318.1"/>
    <property type="molecule type" value="Genomic_DNA"/>
</dbReference>
<dbReference type="Gene3D" id="1.10.1200.10">
    <property type="entry name" value="ACP-like"/>
    <property type="match status" value="3"/>
</dbReference>
<dbReference type="RefSeq" id="WP_091309431.1">
    <property type="nucleotide sequence ID" value="NZ_FNSO01000004.1"/>
</dbReference>
<reference evidence="8" key="1">
    <citation type="submission" date="2016-10" db="EMBL/GenBank/DDBJ databases">
        <authorList>
            <person name="Varghese N."/>
            <person name="Submissions S."/>
        </authorList>
    </citation>
    <scope>NUCLEOTIDE SEQUENCE [LARGE SCALE GENOMIC DNA]</scope>
    <source>
        <strain evidence="8">DSM 44544</strain>
    </source>
</reference>
<comment type="similarity">
    <text evidence="2">Belongs to the ATP-dependent AMP-binding enzyme family.</text>
</comment>
<name>A0A1H4SZ11_9PSEU</name>
<comment type="cofactor">
    <cofactor evidence="1">
        <name>pantetheine 4'-phosphate</name>
        <dbReference type="ChEBI" id="CHEBI:47942"/>
    </cofactor>
</comment>
<dbReference type="GO" id="GO:0008610">
    <property type="term" value="P:lipid biosynthetic process"/>
    <property type="evidence" value="ECO:0007669"/>
    <property type="project" value="UniProtKB-ARBA"/>
</dbReference>
<dbReference type="InterPro" id="IPR006162">
    <property type="entry name" value="Ppantetheine_attach_site"/>
</dbReference>
<dbReference type="SMART" id="SM00823">
    <property type="entry name" value="PKS_PP"/>
    <property type="match status" value="3"/>
</dbReference>
<dbReference type="Pfam" id="PF00501">
    <property type="entry name" value="AMP-binding"/>
    <property type="match status" value="4"/>
</dbReference>
<dbReference type="Gene3D" id="3.30.559.30">
    <property type="entry name" value="Nonribosomal peptide synthetase, condensation domain"/>
    <property type="match status" value="4"/>
</dbReference>
<dbReference type="InterPro" id="IPR020845">
    <property type="entry name" value="AMP-binding_CS"/>
</dbReference>
<dbReference type="FunFam" id="3.40.50.980:FF:000001">
    <property type="entry name" value="Non-ribosomal peptide synthetase"/>
    <property type="match status" value="2"/>
</dbReference>
<dbReference type="SUPFAM" id="SSF56801">
    <property type="entry name" value="Acetyl-CoA synthetase-like"/>
    <property type="match status" value="4"/>
</dbReference>
<dbReference type="OrthoDB" id="2378856at2"/>
<dbReference type="InterPro" id="IPR000873">
    <property type="entry name" value="AMP-dep_synth/lig_dom"/>
</dbReference>
<dbReference type="Proteomes" id="UP000199622">
    <property type="component" value="Unassembled WGS sequence"/>
</dbReference>
<accession>A0A1H4SZ11</accession>
<dbReference type="Pfam" id="PF00550">
    <property type="entry name" value="PP-binding"/>
    <property type="match status" value="3"/>
</dbReference>
<proteinExistence type="inferred from homology"/>
<evidence type="ECO:0000313" key="8">
    <source>
        <dbReference type="Proteomes" id="UP000199622"/>
    </source>
</evidence>
<evidence type="ECO:0000313" key="7">
    <source>
        <dbReference type="EMBL" id="SEC49318.1"/>
    </source>
</evidence>
<evidence type="ECO:0000256" key="4">
    <source>
        <dbReference type="ARBA" id="ARBA00022553"/>
    </source>
</evidence>
<dbReference type="GO" id="GO:0031177">
    <property type="term" value="F:phosphopantetheine binding"/>
    <property type="evidence" value="ECO:0007669"/>
    <property type="project" value="InterPro"/>
</dbReference>
<dbReference type="Gene3D" id="3.30.559.10">
    <property type="entry name" value="Chloramphenicol acetyltransferase-like domain"/>
    <property type="match status" value="4"/>
</dbReference>
<dbReference type="InterPro" id="IPR020806">
    <property type="entry name" value="PKS_PP-bd"/>
</dbReference>
<evidence type="ECO:0000256" key="3">
    <source>
        <dbReference type="ARBA" id="ARBA00022450"/>
    </source>
</evidence>
<dbReference type="Gene3D" id="3.30.300.30">
    <property type="match status" value="4"/>
</dbReference>
<protein>
    <submittedName>
        <fullName evidence="7">Non-ribosomal peptide synthase domain TIGR01720/amino acid adenylation domain-containing protein</fullName>
    </submittedName>
</protein>
<dbReference type="FunFam" id="2.30.38.10:FF:000001">
    <property type="entry name" value="Non-ribosomal peptide synthetase PvdI"/>
    <property type="match status" value="2"/>
</dbReference>
<dbReference type="STRING" id="208445.SAMN04489727_3954"/>
<dbReference type="PROSITE" id="PS00012">
    <property type="entry name" value="PHOSPHOPANTETHEINE"/>
    <property type="match status" value="3"/>
</dbReference>
<dbReference type="PANTHER" id="PTHR45527:SF1">
    <property type="entry name" value="FATTY ACID SYNTHASE"/>
    <property type="match status" value="1"/>
</dbReference>
<dbReference type="GO" id="GO:0005829">
    <property type="term" value="C:cytosol"/>
    <property type="evidence" value="ECO:0007669"/>
    <property type="project" value="TreeGrafter"/>
</dbReference>
<dbReference type="NCBIfam" id="TIGR01733">
    <property type="entry name" value="AA-adenyl-dom"/>
    <property type="match status" value="3"/>
</dbReference>
<dbReference type="Pfam" id="PF13193">
    <property type="entry name" value="AMP-binding_C"/>
    <property type="match status" value="3"/>
</dbReference>
<dbReference type="Gene3D" id="3.40.50.12780">
    <property type="entry name" value="N-terminal domain of ligase-like"/>
    <property type="match status" value="4"/>
</dbReference>
<dbReference type="InterPro" id="IPR045851">
    <property type="entry name" value="AMP-bd_C_sf"/>
</dbReference>
<keyword evidence="4" id="KW-0597">Phosphoprotein</keyword>
<dbReference type="FunFam" id="3.30.300.30:FF:000010">
    <property type="entry name" value="Enterobactin synthetase component F"/>
    <property type="match status" value="1"/>
</dbReference>